<dbReference type="AlphaFoldDB" id="A0A0F9GX47"/>
<name>A0A0F9GX47_9ZZZZ</name>
<reference evidence="1" key="1">
    <citation type="journal article" date="2015" name="Nature">
        <title>Complex archaea that bridge the gap between prokaryotes and eukaryotes.</title>
        <authorList>
            <person name="Spang A."/>
            <person name="Saw J.H."/>
            <person name="Jorgensen S.L."/>
            <person name="Zaremba-Niedzwiedzka K."/>
            <person name="Martijn J."/>
            <person name="Lind A.E."/>
            <person name="van Eijk R."/>
            <person name="Schleper C."/>
            <person name="Guy L."/>
            <person name="Ettema T.J."/>
        </authorList>
    </citation>
    <scope>NUCLEOTIDE SEQUENCE</scope>
</reference>
<proteinExistence type="predicted"/>
<organism evidence="1">
    <name type="scientific">marine sediment metagenome</name>
    <dbReference type="NCBI Taxonomy" id="412755"/>
    <lineage>
        <taxon>unclassified sequences</taxon>
        <taxon>metagenomes</taxon>
        <taxon>ecological metagenomes</taxon>
    </lineage>
</organism>
<gene>
    <name evidence="1" type="ORF">LCGC14_2132000</name>
</gene>
<protein>
    <submittedName>
        <fullName evidence="1">Uncharacterized protein</fullName>
    </submittedName>
</protein>
<dbReference type="EMBL" id="LAZR01026767">
    <property type="protein sequence ID" value="KKL67732.1"/>
    <property type="molecule type" value="Genomic_DNA"/>
</dbReference>
<sequence>MSTAAATQQDTKQAKSLTLWEGFQTELEIREQEICSMLPGHVNKERFKNSVVAAVKQTPGLLKATPRSFFGAVTKSAQDG</sequence>
<evidence type="ECO:0000313" key="1">
    <source>
        <dbReference type="EMBL" id="KKL67732.1"/>
    </source>
</evidence>
<accession>A0A0F9GX47</accession>
<comment type="caution">
    <text evidence="1">The sequence shown here is derived from an EMBL/GenBank/DDBJ whole genome shotgun (WGS) entry which is preliminary data.</text>
</comment>
<feature type="non-terminal residue" evidence="1">
    <location>
        <position position="80"/>
    </location>
</feature>